<protein>
    <submittedName>
        <fullName evidence="1">Uncharacterized protein</fullName>
    </submittedName>
</protein>
<proteinExistence type="predicted"/>
<evidence type="ECO:0000313" key="1">
    <source>
        <dbReference type="EMBL" id="KAF0738871.1"/>
    </source>
</evidence>
<accession>A0A6G0XFK8</accession>
<dbReference type="AlphaFoldDB" id="A0A6G0XFK8"/>
<dbReference type="Proteomes" id="UP000481153">
    <property type="component" value="Unassembled WGS sequence"/>
</dbReference>
<gene>
    <name evidence="1" type="ORF">Ae201684_005480</name>
</gene>
<sequence length="66" mass="7652">MMTKIEQASHGDQYFGERSAVDDDACDFYEGHAEHLLGMSFMNVILLRIDMSNKKTTDLWHQDWGD</sequence>
<organism evidence="1 2">
    <name type="scientific">Aphanomyces euteiches</name>
    <dbReference type="NCBI Taxonomy" id="100861"/>
    <lineage>
        <taxon>Eukaryota</taxon>
        <taxon>Sar</taxon>
        <taxon>Stramenopiles</taxon>
        <taxon>Oomycota</taxon>
        <taxon>Saprolegniomycetes</taxon>
        <taxon>Saprolegniales</taxon>
        <taxon>Verrucalvaceae</taxon>
        <taxon>Aphanomyces</taxon>
    </lineage>
</organism>
<comment type="caution">
    <text evidence="1">The sequence shown here is derived from an EMBL/GenBank/DDBJ whole genome shotgun (WGS) entry which is preliminary data.</text>
</comment>
<keyword evidence="2" id="KW-1185">Reference proteome</keyword>
<dbReference type="EMBL" id="VJMJ01000070">
    <property type="protein sequence ID" value="KAF0738871.1"/>
    <property type="molecule type" value="Genomic_DNA"/>
</dbReference>
<reference evidence="1 2" key="1">
    <citation type="submission" date="2019-07" db="EMBL/GenBank/DDBJ databases">
        <title>Genomics analysis of Aphanomyces spp. identifies a new class of oomycete effector associated with host adaptation.</title>
        <authorList>
            <person name="Gaulin E."/>
        </authorList>
    </citation>
    <scope>NUCLEOTIDE SEQUENCE [LARGE SCALE GENOMIC DNA]</scope>
    <source>
        <strain evidence="1 2">ATCC 201684</strain>
    </source>
</reference>
<evidence type="ECO:0000313" key="2">
    <source>
        <dbReference type="Proteomes" id="UP000481153"/>
    </source>
</evidence>
<name>A0A6G0XFK8_9STRA</name>